<evidence type="ECO:0000313" key="4">
    <source>
        <dbReference type="Proteomes" id="UP000838763"/>
    </source>
</evidence>
<sequence>MTTPNEPHTQQYSHINGPVEELLDRLAVSELCKGWPVYRDASEWMNFRSLFCEEAHVWTTWSGVQTIDSFIAMSRKGKANGAFIQHRECGTLVELNPATGRAVGKMKATITQRFRGPISVPAARSSAGNEGENGVSNGVNGHGGTNGTAHGEAVEEIEYDVDCDCRFLFFCTKQQQQPPTPQPLTNGGDAPADAVPEGGRPTWKVRYVKLVYEKDKVVPLRRDGWPEFSAEEMVGLPEGYKFLGAAQRRLGYDIDAELVTVRDLGSWEKMYSAVEGWLGGDDADLF</sequence>
<feature type="domain" description="SnoaL-like" evidence="2">
    <location>
        <begin position="20"/>
        <end position="116"/>
    </location>
</feature>
<dbReference type="Pfam" id="PF13577">
    <property type="entry name" value="SnoaL_4"/>
    <property type="match status" value="1"/>
</dbReference>
<comment type="caution">
    <text evidence="3">The sequence shown here is derived from an EMBL/GenBank/DDBJ whole genome shotgun (WGS) entry which is preliminary data.</text>
</comment>
<dbReference type="Proteomes" id="UP000838763">
    <property type="component" value="Unassembled WGS sequence"/>
</dbReference>
<accession>A0A9P1HAL9</accession>
<name>A0A9P1HAL9_9PEZI</name>
<organism evidence="3 4">
    <name type="scientific">Parascedosporium putredinis</name>
    <dbReference type="NCBI Taxonomy" id="1442378"/>
    <lineage>
        <taxon>Eukaryota</taxon>
        <taxon>Fungi</taxon>
        <taxon>Dikarya</taxon>
        <taxon>Ascomycota</taxon>
        <taxon>Pezizomycotina</taxon>
        <taxon>Sordariomycetes</taxon>
        <taxon>Hypocreomycetidae</taxon>
        <taxon>Microascales</taxon>
        <taxon>Microascaceae</taxon>
        <taxon>Parascedosporium</taxon>
    </lineage>
</organism>
<gene>
    <name evidence="3" type="ORF">PPNO1_LOCUS8586</name>
</gene>
<dbReference type="OrthoDB" id="2533647at2759"/>
<dbReference type="InterPro" id="IPR037401">
    <property type="entry name" value="SnoaL-like"/>
</dbReference>
<feature type="compositionally biased region" description="Low complexity" evidence="1">
    <location>
        <begin position="126"/>
        <end position="139"/>
    </location>
</feature>
<feature type="region of interest" description="Disordered" evidence="1">
    <location>
        <begin position="121"/>
        <end position="149"/>
    </location>
</feature>
<reference evidence="3" key="1">
    <citation type="submission" date="2022-11" db="EMBL/GenBank/DDBJ databases">
        <authorList>
            <person name="Scott C."/>
            <person name="Bruce N."/>
        </authorList>
    </citation>
    <scope>NUCLEOTIDE SEQUENCE</scope>
</reference>
<dbReference type="EMBL" id="CALLCH030000019">
    <property type="protein sequence ID" value="CAI4219015.1"/>
    <property type="molecule type" value="Genomic_DNA"/>
</dbReference>
<evidence type="ECO:0000313" key="3">
    <source>
        <dbReference type="EMBL" id="CAI4219015.1"/>
    </source>
</evidence>
<dbReference type="AlphaFoldDB" id="A0A9P1HAL9"/>
<feature type="region of interest" description="Disordered" evidence="1">
    <location>
        <begin position="175"/>
        <end position="198"/>
    </location>
</feature>
<proteinExistence type="predicted"/>
<keyword evidence="4" id="KW-1185">Reference proteome</keyword>
<dbReference type="SUPFAM" id="SSF54427">
    <property type="entry name" value="NTF2-like"/>
    <property type="match status" value="1"/>
</dbReference>
<evidence type="ECO:0000259" key="2">
    <source>
        <dbReference type="Pfam" id="PF13577"/>
    </source>
</evidence>
<protein>
    <recommendedName>
        <fullName evidence="2">SnoaL-like domain-containing protein</fullName>
    </recommendedName>
</protein>
<dbReference type="Gene3D" id="3.10.450.50">
    <property type="match status" value="1"/>
</dbReference>
<evidence type="ECO:0000256" key="1">
    <source>
        <dbReference type="SAM" id="MobiDB-lite"/>
    </source>
</evidence>
<dbReference type="InterPro" id="IPR032710">
    <property type="entry name" value="NTF2-like_dom_sf"/>
</dbReference>